<organism evidence="21">
    <name type="scientific">Prodiamesa olivacea</name>
    <dbReference type="NCBI Taxonomy" id="288840"/>
    <lineage>
        <taxon>Eukaryota</taxon>
        <taxon>Metazoa</taxon>
        <taxon>Ecdysozoa</taxon>
        <taxon>Arthropoda</taxon>
        <taxon>Hexapoda</taxon>
        <taxon>Insecta</taxon>
        <taxon>Pterygota</taxon>
        <taxon>Neoptera</taxon>
        <taxon>Endopterygota</taxon>
        <taxon>Diptera</taxon>
        <taxon>Nematocera</taxon>
        <taxon>Chironomoidea</taxon>
        <taxon>Chironomidae</taxon>
        <taxon>Prodiamesinae</taxon>
        <taxon>Prodiamesa</taxon>
    </lineage>
</organism>
<feature type="transmembrane region" description="Helical" evidence="17">
    <location>
        <begin position="559"/>
        <end position="576"/>
    </location>
</feature>
<dbReference type="InterPro" id="IPR003945">
    <property type="entry name" value="NU5C-like"/>
</dbReference>
<proteinExistence type="inferred from homology"/>
<protein>
    <recommendedName>
        <fullName evidence="4 17">NADH-ubiquinone oxidoreductase chain 5</fullName>
        <ecNumber evidence="3 17">7.1.1.2</ecNumber>
    </recommendedName>
</protein>
<evidence type="ECO:0000256" key="12">
    <source>
        <dbReference type="ARBA" id="ARBA00023027"/>
    </source>
</evidence>
<dbReference type="InterPro" id="IPR010934">
    <property type="entry name" value="NADH_DH_su5_C"/>
</dbReference>
<feature type="transmembrane region" description="Helical" evidence="17">
    <location>
        <begin position="375"/>
        <end position="400"/>
    </location>
</feature>
<evidence type="ECO:0000256" key="5">
    <source>
        <dbReference type="ARBA" id="ARBA00022448"/>
    </source>
</evidence>
<evidence type="ECO:0000256" key="16">
    <source>
        <dbReference type="ARBA" id="ARBA00049551"/>
    </source>
</evidence>
<evidence type="ECO:0000256" key="4">
    <source>
        <dbReference type="ARBA" id="ARBA00021096"/>
    </source>
</evidence>
<comment type="function">
    <text evidence="17">Core subunit of the mitochondrial membrane respiratory chain NADH dehydrogenase (Complex I) which catalyzes electron transfer from NADH through the respiratory chain, using ubiquinone as an electron acceptor. Essential for the catalytic activity and assembly of complex I.</text>
</comment>
<feature type="transmembrane region" description="Helical" evidence="17">
    <location>
        <begin position="340"/>
        <end position="363"/>
    </location>
</feature>
<evidence type="ECO:0000256" key="14">
    <source>
        <dbReference type="ARBA" id="ARBA00023128"/>
    </source>
</evidence>
<feature type="domain" description="NADH-Ubiquinone oxidoreductase (complex I) chain 5 N-terminal" evidence="19">
    <location>
        <begin position="43"/>
        <end position="90"/>
    </location>
</feature>
<gene>
    <name evidence="21" type="primary">ND5</name>
</gene>
<feature type="transmembrane region" description="Helical" evidence="17">
    <location>
        <begin position="152"/>
        <end position="170"/>
    </location>
</feature>
<dbReference type="PRINTS" id="PR01435">
    <property type="entry name" value="NPOXDRDTASE5"/>
</dbReference>
<keyword evidence="12 17" id="KW-0520">NAD</keyword>
<feature type="transmembrane region" description="Helical" evidence="17">
    <location>
        <begin position="218"/>
        <end position="238"/>
    </location>
</feature>
<evidence type="ECO:0000259" key="20">
    <source>
        <dbReference type="Pfam" id="PF06455"/>
    </source>
</evidence>
<dbReference type="AlphaFoldDB" id="A0A8A9WMN0"/>
<dbReference type="PRINTS" id="PR01434">
    <property type="entry name" value="NADHDHGNASE5"/>
</dbReference>
<dbReference type="PANTHER" id="PTHR42829:SF2">
    <property type="entry name" value="NADH-UBIQUINONE OXIDOREDUCTASE CHAIN 5"/>
    <property type="match status" value="1"/>
</dbReference>
<keyword evidence="14 17" id="KW-0496">Mitochondrion</keyword>
<feature type="transmembrane region" description="Helical" evidence="17">
    <location>
        <begin position="421"/>
        <end position="443"/>
    </location>
</feature>
<dbReference type="InterPro" id="IPR001750">
    <property type="entry name" value="ND/Mrp_TM"/>
</dbReference>
<keyword evidence="5 17" id="KW-0813">Transport</keyword>
<evidence type="ECO:0000256" key="7">
    <source>
        <dbReference type="ARBA" id="ARBA00022692"/>
    </source>
</evidence>
<keyword evidence="13 17" id="KW-0830">Ubiquinone</keyword>
<evidence type="ECO:0000259" key="19">
    <source>
        <dbReference type="Pfam" id="PF00662"/>
    </source>
</evidence>
<evidence type="ECO:0000313" key="21">
    <source>
        <dbReference type="EMBL" id="QTT60900.1"/>
    </source>
</evidence>
<feature type="transmembrane region" description="Helical" evidence="17">
    <location>
        <begin position="7"/>
        <end position="30"/>
    </location>
</feature>
<feature type="transmembrane region" description="Helical" evidence="17">
    <location>
        <begin position="50"/>
        <end position="74"/>
    </location>
</feature>
<sequence>MSIISICLISFLVLMIVSLSLFSLSLSFLFNDLVYFIEWEIVSLQSSSIVMTFLFDWMSLMFMSFVLFISSLVIFYSKEYMSHDIYINRFIMLVLLFVFSMMMLIISPNLISILLGWDGLGLVSYVLVIYFQNVKSFNAGLLTALSNRIGDVALLMAIAWMLNYGSWNYIFYIEMMKNDSEMFIIAGLVILAALTKSAQIPFSSWLPAAMAAPTPVSALVHSSTLVTAGVYLLIRFNILFTDTIFSKILLLIGGLTMFMAGLGANFEFDLKKIIALSTLSQLGLMMSILAMGFPKLAFFHLLTHALFKALLFMCAGAIIHNMKNSQDIRDMGALAIHMPLTTSCLNVANLALCGMPFLAGFYSKDLILEIVSLSYVNYFAFFLYFFSTGLTVCYSFRLVYYSLSGSFNTSMLNCLNDDISAMSKSMVGLLVMAVVGGSMLSWLIFPAPPMICLPFMLKMLTLFVCVMGGVLGYLISNISFYFNNKSLNLYMLSFFSSSMWFMPQLSTTGVVYYPLNIGMQVSKSFDQGWSEFFGGQQIYKLMAYYSILTQFLQNNNLKIYLMTFVFWVIFLTSLMMM</sequence>
<dbReference type="CTD" id="4540"/>
<feature type="transmembrane region" description="Helical" evidence="17">
    <location>
        <begin position="111"/>
        <end position="131"/>
    </location>
</feature>
<evidence type="ECO:0000256" key="8">
    <source>
        <dbReference type="ARBA" id="ARBA00022792"/>
    </source>
</evidence>
<evidence type="ECO:0000256" key="15">
    <source>
        <dbReference type="ARBA" id="ARBA00023136"/>
    </source>
</evidence>
<evidence type="ECO:0000256" key="2">
    <source>
        <dbReference type="ARBA" id="ARBA00004448"/>
    </source>
</evidence>
<feature type="transmembrane region" description="Helical" evidence="17">
    <location>
        <begin position="273"/>
        <end position="291"/>
    </location>
</feature>
<dbReference type="EC" id="7.1.1.2" evidence="3 17"/>
<dbReference type="InterPro" id="IPR001516">
    <property type="entry name" value="Proton_antipo_N"/>
</dbReference>
<evidence type="ECO:0000256" key="10">
    <source>
        <dbReference type="ARBA" id="ARBA00022982"/>
    </source>
</evidence>
<reference evidence="21" key="1">
    <citation type="submission" date="2020-12" db="EMBL/GenBank/DDBJ databases">
        <authorList>
            <person name="Lin X.-L."/>
        </authorList>
    </citation>
    <scope>NUCLEOTIDE SEQUENCE</scope>
</reference>
<dbReference type="EMBL" id="MW373525">
    <property type="protein sequence ID" value="QTT60900.1"/>
    <property type="molecule type" value="Genomic_DNA"/>
</dbReference>
<evidence type="ECO:0000256" key="6">
    <source>
        <dbReference type="ARBA" id="ARBA00022660"/>
    </source>
</evidence>
<keyword evidence="10" id="KW-0249">Electron transport</keyword>
<evidence type="ECO:0000256" key="13">
    <source>
        <dbReference type="ARBA" id="ARBA00023075"/>
    </source>
</evidence>
<dbReference type="GO" id="GO:0015990">
    <property type="term" value="P:electron transport coupled proton transport"/>
    <property type="evidence" value="ECO:0007669"/>
    <property type="project" value="TreeGrafter"/>
</dbReference>
<keyword evidence="11 17" id="KW-1133">Transmembrane helix</keyword>
<name>A0A8A9WMN0_9DIPT</name>
<evidence type="ECO:0000256" key="17">
    <source>
        <dbReference type="RuleBase" id="RU003404"/>
    </source>
</evidence>
<keyword evidence="8" id="KW-0999">Mitochondrion inner membrane</keyword>
<feature type="transmembrane region" description="Helical" evidence="17">
    <location>
        <begin position="297"/>
        <end position="319"/>
    </location>
</feature>
<evidence type="ECO:0000256" key="3">
    <source>
        <dbReference type="ARBA" id="ARBA00012944"/>
    </source>
</evidence>
<feature type="domain" description="NADH dehydrogenase subunit 5 C-terminal" evidence="20">
    <location>
        <begin position="394"/>
        <end position="575"/>
    </location>
</feature>
<keyword evidence="6" id="KW-0679">Respiratory chain</keyword>
<dbReference type="GO" id="GO:0005743">
    <property type="term" value="C:mitochondrial inner membrane"/>
    <property type="evidence" value="ECO:0007669"/>
    <property type="project" value="UniProtKB-SubCell"/>
</dbReference>
<keyword evidence="9" id="KW-1278">Translocase</keyword>
<evidence type="ECO:0000256" key="9">
    <source>
        <dbReference type="ARBA" id="ARBA00022967"/>
    </source>
</evidence>
<feature type="transmembrane region" description="Helical" evidence="17">
    <location>
        <begin position="182"/>
        <end position="206"/>
    </location>
</feature>
<dbReference type="GO" id="GO:0003954">
    <property type="term" value="F:NADH dehydrogenase activity"/>
    <property type="evidence" value="ECO:0007669"/>
    <property type="project" value="TreeGrafter"/>
</dbReference>
<dbReference type="GO" id="GO:0008137">
    <property type="term" value="F:NADH dehydrogenase (ubiquinone) activity"/>
    <property type="evidence" value="ECO:0007669"/>
    <property type="project" value="UniProtKB-EC"/>
</dbReference>
<dbReference type="Pfam" id="PF06455">
    <property type="entry name" value="NADH5_C"/>
    <property type="match status" value="1"/>
</dbReference>
<dbReference type="PANTHER" id="PTHR42829">
    <property type="entry name" value="NADH-UBIQUINONE OXIDOREDUCTASE CHAIN 5"/>
    <property type="match status" value="1"/>
</dbReference>
<dbReference type="GeneID" id="70589717"/>
<evidence type="ECO:0000256" key="11">
    <source>
        <dbReference type="ARBA" id="ARBA00022989"/>
    </source>
</evidence>
<feature type="transmembrane region" description="Helical" evidence="17">
    <location>
        <begin position="244"/>
        <end position="266"/>
    </location>
</feature>
<evidence type="ECO:0000256" key="1">
    <source>
        <dbReference type="ARBA" id="ARBA00003257"/>
    </source>
</evidence>
<evidence type="ECO:0000259" key="18">
    <source>
        <dbReference type="Pfam" id="PF00361"/>
    </source>
</evidence>
<keyword evidence="7 17" id="KW-0812">Transmembrane</keyword>
<dbReference type="GO" id="GO:0042773">
    <property type="term" value="P:ATP synthesis coupled electron transport"/>
    <property type="evidence" value="ECO:0007669"/>
    <property type="project" value="InterPro"/>
</dbReference>
<feature type="transmembrane region" description="Helical" evidence="17">
    <location>
        <begin position="86"/>
        <end position="105"/>
    </location>
</feature>
<comment type="similarity">
    <text evidence="17">Belongs to the complex I subunit 5 family.</text>
</comment>
<dbReference type="RefSeq" id="YP_010249769.1">
    <property type="nucleotide sequence ID" value="NC_060344.1"/>
</dbReference>
<geneLocation type="mitochondrion" evidence="21"/>
<feature type="transmembrane region" description="Helical" evidence="17">
    <location>
        <begin position="487"/>
        <end position="505"/>
    </location>
</feature>
<comment type="subcellular location">
    <subcellularLocation>
        <location evidence="2">Mitochondrion inner membrane</location>
        <topology evidence="2">Multi-pass membrane protein</topology>
    </subcellularLocation>
</comment>
<accession>A0A8A9WMN0</accession>
<feature type="domain" description="NADH:quinone oxidoreductase/Mrp antiporter transmembrane" evidence="18">
    <location>
        <begin position="107"/>
        <end position="390"/>
    </location>
</feature>
<dbReference type="Pfam" id="PF00662">
    <property type="entry name" value="Proton_antipo_N"/>
    <property type="match status" value="1"/>
</dbReference>
<feature type="transmembrane region" description="Helical" evidence="17">
    <location>
        <begin position="455"/>
        <end position="475"/>
    </location>
</feature>
<dbReference type="Pfam" id="PF00361">
    <property type="entry name" value="Proton_antipo_M"/>
    <property type="match status" value="1"/>
</dbReference>
<keyword evidence="15 17" id="KW-0472">Membrane</keyword>
<comment type="function">
    <text evidence="1">Core subunit of the mitochondrial membrane respiratory chain NADH dehydrogenase (Complex I) that is believed to belong to the minimal assembly required for catalysis. Complex I functions in the transfer of electrons from NADH to the respiratory chain. The immediate electron acceptor for the enzyme is believed to be ubiquinone.</text>
</comment>
<comment type="catalytic activity">
    <reaction evidence="16 17">
        <text>a ubiquinone + NADH + 5 H(+)(in) = a ubiquinol + NAD(+) + 4 H(+)(out)</text>
        <dbReference type="Rhea" id="RHEA:29091"/>
        <dbReference type="Rhea" id="RHEA-COMP:9565"/>
        <dbReference type="Rhea" id="RHEA-COMP:9566"/>
        <dbReference type="ChEBI" id="CHEBI:15378"/>
        <dbReference type="ChEBI" id="CHEBI:16389"/>
        <dbReference type="ChEBI" id="CHEBI:17976"/>
        <dbReference type="ChEBI" id="CHEBI:57540"/>
        <dbReference type="ChEBI" id="CHEBI:57945"/>
        <dbReference type="EC" id="7.1.1.2"/>
    </reaction>
</comment>